<evidence type="ECO:0000256" key="1">
    <source>
        <dbReference type="SAM" id="Phobius"/>
    </source>
</evidence>
<keyword evidence="1" id="KW-0472">Membrane</keyword>
<feature type="transmembrane region" description="Helical" evidence="1">
    <location>
        <begin position="48"/>
        <end position="69"/>
    </location>
</feature>
<sequence>MSFVSITKNNCILDIWHIGFLQNITIPKLLEQHAAGLIMNNRCSHEHIFLLLPNIPPTVIFIIPFITFIRWTSHC</sequence>
<dbReference type="EMBL" id="BLAL01000306">
    <property type="protein sequence ID" value="GET02306.1"/>
    <property type="molecule type" value="Genomic_DNA"/>
</dbReference>
<evidence type="ECO:0000313" key="2">
    <source>
        <dbReference type="EMBL" id="GET02306.1"/>
    </source>
</evidence>
<accession>A0A8H3R370</accession>
<dbReference type="AlphaFoldDB" id="A0A8H3R370"/>
<proteinExistence type="predicted"/>
<keyword evidence="1" id="KW-0812">Transmembrane</keyword>
<protein>
    <submittedName>
        <fullName evidence="2">Uncharacterized protein</fullName>
    </submittedName>
</protein>
<evidence type="ECO:0000313" key="3">
    <source>
        <dbReference type="Proteomes" id="UP000615446"/>
    </source>
</evidence>
<dbReference type="Proteomes" id="UP000615446">
    <property type="component" value="Unassembled WGS sequence"/>
</dbReference>
<organism evidence="2 3">
    <name type="scientific">Rhizophagus clarus</name>
    <dbReference type="NCBI Taxonomy" id="94130"/>
    <lineage>
        <taxon>Eukaryota</taxon>
        <taxon>Fungi</taxon>
        <taxon>Fungi incertae sedis</taxon>
        <taxon>Mucoromycota</taxon>
        <taxon>Glomeromycotina</taxon>
        <taxon>Glomeromycetes</taxon>
        <taxon>Glomerales</taxon>
        <taxon>Glomeraceae</taxon>
        <taxon>Rhizophagus</taxon>
    </lineage>
</organism>
<comment type="caution">
    <text evidence="2">The sequence shown here is derived from an EMBL/GenBank/DDBJ whole genome shotgun (WGS) entry which is preliminary data.</text>
</comment>
<keyword evidence="1" id="KW-1133">Transmembrane helix</keyword>
<gene>
    <name evidence="2" type="ORF">RCL2_002869000</name>
</gene>
<reference evidence="2" key="1">
    <citation type="submission" date="2019-10" db="EMBL/GenBank/DDBJ databases">
        <title>Conservation and host-specific expression of non-tandemly repeated heterogenous ribosome RNA gene in arbuscular mycorrhizal fungi.</title>
        <authorList>
            <person name="Maeda T."/>
            <person name="Kobayashi Y."/>
            <person name="Nakagawa T."/>
            <person name="Ezawa T."/>
            <person name="Yamaguchi K."/>
            <person name="Bino T."/>
            <person name="Nishimoto Y."/>
            <person name="Shigenobu S."/>
            <person name="Kawaguchi M."/>
        </authorList>
    </citation>
    <scope>NUCLEOTIDE SEQUENCE</scope>
    <source>
        <strain evidence="2">HR1</strain>
    </source>
</reference>
<name>A0A8H3R370_9GLOM</name>